<organism evidence="4 5">
    <name type="scientific">Hyalella azteca</name>
    <name type="common">Amphipod</name>
    <dbReference type="NCBI Taxonomy" id="294128"/>
    <lineage>
        <taxon>Eukaryota</taxon>
        <taxon>Metazoa</taxon>
        <taxon>Ecdysozoa</taxon>
        <taxon>Arthropoda</taxon>
        <taxon>Crustacea</taxon>
        <taxon>Multicrustacea</taxon>
        <taxon>Malacostraca</taxon>
        <taxon>Eumalacostraca</taxon>
        <taxon>Peracarida</taxon>
        <taxon>Amphipoda</taxon>
        <taxon>Senticaudata</taxon>
        <taxon>Talitrida</taxon>
        <taxon>Talitroidea</taxon>
        <taxon>Hyalellidae</taxon>
        <taxon>Hyalella</taxon>
    </lineage>
</organism>
<dbReference type="GeneID" id="108664313"/>
<gene>
    <name evidence="5" type="primary">LOC108664313</name>
</gene>
<protein>
    <recommendedName>
        <fullName evidence="2">Protein HTATIP2</fullName>
    </recommendedName>
</protein>
<dbReference type="OrthoDB" id="430436at2759"/>
<reference evidence="5" key="1">
    <citation type="submission" date="2025-08" db="UniProtKB">
        <authorList>
            <consortium name="RefSeq"/>
        </authorList>
    </citation>
    <scope>IDENTIFICATION</scope>
    <source>
        <tissue evidence="5">Whole organism</tissue>
    </source>
</reference>
<keyword evidence="4" id="KW-1185">Reference proteome</keyword>
<dbReference type="PANTHER" id="PTHR14097">
    <property type="entry name" value="OXIDOREDUCTASE HTATIP2"/>
    <property type="match status" value="1"/>
</dbReference>
<dbReference type="AlphaFoldDB" id="A0A8B7MYH9"/>
<dbReference type="SUPFAM" id="SSF51735">
    <property type="entry name" value="NAD(P)-binding Rossmann-fold domains"/>
    <property type="match status" value="1"/>
</dbReference>
<dbReference type="PANTHER" id="PTHR14097:SF7">
    <property type="entry name" value="OXIDOREDUCTASE HTATIP2"/>
    <property type="match status" value="1"/>
</dbReference>
<proteinExistence type="predicted"/>
<dbReference type="GO" id="GO:0051170">
    <property type="term" value="P:import into nucleus"/>
    <property type="evidence" value="ECO:0007669"/>
    <property type="project" value="TreeGrafter"/>
</dbReference>
<dbReference type="CDD" id="cd05250">
    <property type="entry name" value="CC3_like_SDR_a"/>
    <property type="match status" value="1"/>
</dbReference>
<dbReference type="Pfam" id="PF13460">
    <property type="entry name" value="NAD_binding_10"/>
    <property type="match status" value="1"/>
</dbReference>
<accession>A0A8B7MYH9</accession>
<dbReference type="Proteomes" id="UP000694843">
    <property type="component" value="Unplaced"/>
</dbReference>
<feature type="domain" description="NAD(P)-binding" evidence="3">
    <location>
        <begin position="20"/>
        <end position="203"/>
    </location>
</feature>
<dbReference type="Gene3D" id="3.40.50.720">
    <property type="entry name" value="NAD(P)-binding Rossmann-like Domain"/>
    <property type="match status" value="1"/>
</dbReference>
<dbReference type="InterPro" id="IPR036291">
    <property type="entry name" value="NAD(P)-bd_dom_sf"/>
</dbReference>
<evidence type="ECO:0000313" key="4">
    <source>
        <dbReference type="Proteomes" id="UP000694843"/>
    </source>
</evidence>
<dbReference type="InterPro" id="IPR016040">
    <property type="entry name" value="NAD(P)-bd_dom"/>
</dbReference>
<comment type="subunit">
    <text evidence="1">Monomer. Forms homodimers during oxidative stress. Interacts (via N-terminus) with elongation factor EEF1A1 (via middle-region); the interaction is direct and competes with EEF1A1 binding to guanyl-nucleotide exchange factor EEF1B2, thereby inhibiting GDP for GTP exchange and reactivation of EEF1A1. Interacts with nuclear transport receptors XPO4, IPO5/RANBP5, IPO7, IPO9 and KPNB1 as well as GCN1L1/GCN1 and LRPPRC probably through their HEAT repeats. Binds NCOA5/CIA.</text>
</comment>
<name>A0A8B7MYH9_HYAAZ</name>
<dbReference type="KEGG" id="hazt:108664313"/>
<sequence>MIFQILLSMESKTFRALVLGGTGEVGRELVKQLITHPAFTRVTVLGRRAFDEIQSDKLVFKQVDFDKLHEFEEAFTDTEVAYCCLGTTRGKAGKDGFIKVDRDYVLTSAEILKKAGCSHFHLVTSHGANKDSMFLYQKIKGEAEEGVAALNFDRVSIYRPGLLLCERRERRLLEGVAQTLAKGFDWRNRMSVPVETVAKAMVTNTLCPPERPSENNAPLKEIITHDDILRLGID</sequence>
<evidence type="ECO:0000256" key="2">
    <source>
        <dbReference type="ARBA" id="ARBA00093604"/>
    </source>
</evidence>
<evidence type="ECO:0000313" key="5">
    <source>
        <dbReference type="RefSeq" id="XP_018006370.1"/>
    </source>
</evidence>
<dbReference type="GO" id="GO:0005737">
    <property type="term" value="C:cytoplasm"/>
    <property type="evidence" value="ECO:0007669"/>
    <property type="project" value="TreeGrafter"/>
</dbReference>
<dbReference type="GO" id="GO:0003824">
    <property type="term" value="F:catalytic activity"/>
    <property type="evidence" value="ECO:0007669"/>
    <property type="project" value="UniProtKB-ARBA"/>
</dbReference>
<dbReference type="RefSeq" id="XP_018006370.1">
    <property type="nucleotide sequence ID" value="XM_018150881.2"/>
</dbReference>
<evidence type="ECO:0000256" key="1">
    <source>
        <dbReference type="ARBA" id="ARBA00093483"/>
    </source>
</evidence>
<dbReference type="OMA" id="CIENAKA"/>
<evidence type="ECO:0000259" key="3">
    <source>
        <dbReference type="Pfam" id="PF13460"/>
    </source>
</evidence>